<evidence type="ECO:0000256" key="1">
    <source>
        <dbReference type="SAM" id="Phobius"/>
    </source>
</evidence>
<evidence type="ECO:0000313" key="3">
    <source>
        <dbReference type="Proteomes" id="UP001197609"/>
    </source>
</evidence>
<dbReference type="EMBL" id="JAIOIU010000136">
    <property type="protein sequence ID" value="MBZ0160598.1"/>
    <property type="molecule type" value="Genomic_DNA"/>
</dbReference>
<keyword evidence="1" id="KW-0812">Transmembrane</keyword>
<dbReference type="Proteomes" id="UP001197609">
    <property type="component" value="Unassembled WGS sequence"/>
</dbReference>
<evidence type="ECO:0000313" key="2">
    <source>
        <dbReference type="EMBL" id="MBZ0160598.1"/>
    </source>
</evidence>
<dbReference type="InterPro" id="IPR012902">
    <property type="entry name" value="N_methyl_site"/>
</dbReference>
<gene>
    <name evidence="2" type="ORF">K8G79_10770</name>
</gene>
<sequence>MKNRCHGFSLVEVLVALAVLTIAVLGVGVAIGVQSGGTATSLSSGLGAVSRAGLLSTAAFLAQERLEQIKRLKYTLSNDQFGAGQYPTGFSDEGFGTMTGYPNFSRQARFWTGPPQAPASNTKLVTVTVFFNAPGDNGLHQESVTVSTLIAARPPES</sequence>
<dbReference type="NCBIfam" id="TIGR02532">
    <property type="entry name" value="IV_pilin_GFxxxE"/>
    <property type="match status" value="1"/>
</dbReference>
<name>A0AAJ1AK68_9BACT</name>
<keyword evidence="1" id="KW-1133">Transmembrane helix</keyword>
<proteinExistence type="predicted"/>
<protein>
    <submittedName>
        <fullName evidence="2">Prepilin-type N-terminal cleavage/methylation domain-containing protein</fullName>
    </submittedName>
</protein>
<organism evidence="2 3">
    <name type="scientific">Candidatus Methylomirabilis tolerans</name>
    <dbReference type="NCBI Taxonomy" id="3123416"/>
    <lineage>
        <taxon>Bacteria</taxon>
        <taxon>Candidatus Methylomirabilota</taxon>
        <taxon>Candidatus Methylomirabilia</taxon>
        <taxon>Candidatus Methylomirabilales</taxon>
        <taxon>Candidatus Methylomirabilaceae</taxon>
        <taxon>Candidatus Methylomirabilis</taxon>
    </lineage>
</organism>
<dbReference type="AlphaFoldDB" id="A0AAJ1AK68"/>
<feature type="transmembrane region" description="Helical" evidence="1">
    <location>
        <begin position="7"/>
        <end position="33"/>
    </location>
</feature>
<keyword evidence="1" id="KW-0472">Membrane</keyword>
<reference evidence="2 3" key="1">
    <citation type="journal article" date="2021" name="bioRxiv">
        <title>Unraveling nitrogen, sulfur and carbon metabolic pathways and microbial community transcriptional responses to substrate deprivation and toxicity stresses in a bioreactor mimicking anoxic brackish coastal sediment conditions.</title>
        <authorList>
            <person name="Martins P.D."/>
            <person name="Echeveste M.J."/>
            <person name="Arshad A."/>
            <person name="Kurth J."/>
            <person name="Ouboter H."/>
            <person name="Jetten M.S.M."/>
            <person name="Welte C.U."/>
        </authorList>
    </citation>
    <scope>NUCLEOTIDE SEQUENCE [LARGE SCALE GENOMIC DNA]</scope>
    <source>
        <strain evidence="2">MAG_38</strain>
    </source>
</reference>
<dbReference type="PROSITE" id="PS00409">
    <property type="entry name" value="PROKAR_NTER_METHYL"/>
    <property type="match status" value="1"/>
</dbReference>
<comment type="caution">
    <text evidence="2">The sequence shown here is derived from an EMBL/GenBank/DDBJ whole genome shotgun (WGS) entry which is preliminary data.</text>
</comment>
<accession>A0AAJ1AK68</accession>
<dbReference type="Pfam" id="PF07963">
    <property type="entry name" value="N_methyl"/>
    <property type="match status" value="1"/>
</dbReference>